<dbReference type="AlphaFoldDB" id="A0A0U1D4R8"/>
<dbReference type="EMBL" id="LQOP01000034">
    <property type="protein sequence ID" value="ORV20947.1"/>
    <property type="molecule type" value="Genomic_DNA"/>
</dbReference>
<dbReference type="Proteomes" id="UP000182227">
    <property type="component" value="Unassembled WGS sequence"/>
</dbReference>
<evidence type="ECO:0000313" key="4">
    <source>
        <dbReference type="Proteomes" id="UP000193811"/>
    </source>
</evidence>
<evidence type="ECO:0000313" key="1">
    <source>
        <dbReference type="EMBL" id="CQD07167.1"/>
    </source>
</evidence>
<gene>
    <name evidence="2" type="ORF">AWB98_01215</name>
    <name evidence="1" type="ORF">BN970_01344</name>
</gene>
<proteinExistence type="predicted"/>
<sequence length="117" mass="13342">MPVRRSAWLTAPAIATWNRLVCRWFGHRLHFSEYDPIAISHVIRCRRCGLKRWPTLTALDYPDDLRQFLMVDSWSSLKPEHIGPCSQCGHALRAGDWITPDGDHLHCPVSAGADHES</sequence>
<name>A0A0U1D4R8_9MYCO</name>
<dbReference type="EMBL" id="CTEF01000001">
    <property type="protein sequence ID" value="CQD07167.1"/>
    <property type="molecule type" value="Genomic_DNA"/>
</dbReference>
<organism evidence="1 3">
    <name type="scientific">Mycolicibacterium conceptionense</name>
    <dbReference type="NCBI Taxonomy" id="451644"/>
    <lineage>
        <taxon>Bacteria</taxon>
        <taxon>Bacillati</taxon>
        <taxon>Actinomycetota</taxon>
        <taxon>Actinomycetes</taxon>
        <taxon>Mycobacteriales</taxon>
        <taxon>Mycobacteriaceae</taxon>
        <taxon>Mycolicibacterium</taxon>
    </lineage>
</organism>
<dbReference type="Proteomes" id="UP000193811">
    <property type="component" value="Unassembled WGS sequence"/>
</dbReference>
<reference evidence="2 4" key="2">
    <citation type="submission" date="2016-01" db="EMBL/GenBank/DDBJ databases">
        <title>The new phylogeny of the genus Mycobacterium.</title>
        <authorList>
            <person name="Tarcisio F."/>
            <person name="Conor M."/>
            <person name="Antonella G."/>
            <person name="Elisabetta G."/>
            <person name="Giulia F.S."/>
            <person name="Sara T."/>
            <person name="Anna F."/>
            <person name="Clotilde B."/>
            <person name="Roberto B."/>
            <person name="Veronica D.S."/>
            <person name="Fabio R."/>
            <person name="Monica P."/>
            <person name="Olivier J."/>
            <person name="Enrico T."/>
            <person name="Nicola S."/>
        </authorList>
    </citation>
    <scope>NUCLEOTIDE SEQUENCE [LARGE SCALE GENOMIC DNA]</scope>
    <source>
        <strain evidence="2 4">CCUG 50187</strain>
    </source>
</reference>
<protein>
    <submittedName>
        <fullName evidence="1">Uncharacterized protein</fullName>
    </submittedName>
</protein>
<evidence type="ECO:0000313" key="2">
    <source>
        <dbReference type="EMBL" id="ORV20947.1"/>
    </source>
</evidence>
<evidence type="ECO:0000313" key="3">
    <source>
        <dbReference type="Proteomes" id="UP000182227"/>
    </source>
</evidence>
<keyword evidence="4" id="KW-1185">Reference proteome</keyword>
<accession>A0A0U1D4R8</accession>
<reference evidence="1 3" key="1">
    <citation type="submission" date="2015-03" db="EMBL/GenBank/DDBJ databases">
        <authorList>
            <person name="Murphy D."/>
        </authorList>
    </citation>
    <scope>NUCLEOTIDE SEQUENCE [LARGE SCALE GENOMIC DNA]</scope>
    <source>
        <strain evidence="1 3">D16</strain>
    </source>
</reference>